<dbReference type="InterPro" id="IPR045851">
    <property type="entry name" value="AMP-bd_C_sf"/>
</dbReference>
<evidence type="ECO:0000256" key="1">
    <source>
        <dbReference type="ARBA" id="ARBA00006432"/>
    </source>
</evidence>
<evidence type="ECO:0000259" key="4">
    <source>
        <dbReference type="Pfam" id="PF13193"/>
    </source>
</evidence>
<evidence type="ECO:0000256" key="2">
    <source>
        <dbReference type="ARBA" id="ARBA00022598"/>
    </source>
</evidence>
<evidence type="ECO:0000313" key="5">
    <source>
        <dbReference type="EMBL" id="MFD0915833.1"/>
    </source>
</evidence>
<dbReference type="PANTHER" id="PTHR43201">
    <property type="entry name" value="ACYL-COA SYNTHETASE"/>
    <property type="match status" value="1"/>
</dbReference>
<dbReference type="InterPro" id="IPR025110">
    <property type="entry name" value="AMP-bd_C"/>
</dbReference>
<keyword evidence="6" id="KW-1185">Reference proteome</keyword>
<dbReference type="Gene3D" id="3.30.300.30">
    <property type="match status" value="1"/>
</dbReference>
<dbReference type="PROSITE" id="PS00455">
    <property type="entry name" value="AMP_BINDING"/>
    <property type="match status" value="1"/>
</dbReference>
<dbReference type="Pfam" id="PF00501">
    <property type="entry name" value="AMP-binding"/>
    <property type="match status" value="1"/>
</dbReference>
<name>A0ABW3FDH3_9HYPH</name>
<accession>A0ABW3FDH3</accession>
<sequence>MNKHIDARLNEFLLRQTAERPQAIGWHFEQEGLVSFETMSGIVERYAKWLAQIGVRGGDRVMLVAENSLQIVAAALATWQLHAWIMPVNARLSAGEIDRLAQHARPRCVLFTVQVSKEAAQHAERLGAVEGGLMPHVLVADAGAEPVKARAEEQVAALMYTTGTTGSPKGVMLSHANLAWYAAVTRDFRRLSPADRTYCALPLTHIYGFASAFLGSLHAGARLDVAGRFDPNATLDAIEGGTTVLPAVPAMYAHLLDAAQARGIENLHNKPLRYIMTGGAPLDVDWKRRVESFFNLPLHNGYGMTECAPGIASSKNMRIETSAQDISCGHPLPDLDVRVVPQPGADALNDGVGEIVVKGPNIMLGYFRNAEETSKVMDADGTFHTGDLGRFDEEGRLHLVGRCKELIIRSGFNVYPPEVEQAITRHPGVTLSAVVGRAVQGNEEVIAFVQKVPNSDVTESELQDFLRDDLAPYKRPSRIVVADALPASSTGKILKSTLLEAFADRL</sequence>
<feature type="domain" description="AMP-binding enzyme C-terminal" evidence="4">
    <location>
        <begin position="418"/>
        <end position="492"/>
    </location>
</feature>
<comment type="similarity">
    <text evidence="1">Belongs to the ATP-dependent AMP-binding enzyme family.</text>
</comment>
<dbReference type="Proteomes" id="UP001597101">
    <property type="component" value="Unassembled WGS sequence"/>
</dbReference>
<evidence type="ECO:0000259" key="3">
    <source>
        <dbReference type="Pfam" id="PF00501"/>
    </source>
</evidence>
<keyword evidence="2" id="KW-0436">Ligase</keyword>
<proteinExistence type="inferred from homology"/>
<dbReference type="RefSeq" id="WP_377211679.1">
    <property type="nucleotide sequence ID" value="NZ_JBHTJV010000003.1"/>
</dbReference>
<dbReference type="PANTHER" id="PTHR43201:SF5">
    <property type="entry name" value="MEDIUM-CHAIN ACYL-COA LIGASE ACSF2, MITOCHONDRIAL"/>
    <property type="match status" value="1"/>
</dbReference>
<dbReference type="Pfam" id="PF13193">
    <property type="entry name" value="AMP-binding_C"/>
    <property type="match status" value="1"/>
</dbReference>
<evidence type="ECO:0000313" key="6">
    <source>
        <dbReference type="Proteomes" id="UP001597101"/>
    </source>
</evidence>
<dbReference type="InterPro" id="IPR000873">
    <property type="entry name" value="AMP-dep_synth/lig_dom"/>
</dbReference>
<dbReference type="InterPro" id="IPR042099">
    <property type="entry name" value="ANL_N_sf"/>
</dbReference>
<dbReference type="EMBL" id="JBHTJV010000003">
    <property type="protein sequence ID" value="MFD0915833.1"/>
    <property type="molecule type" value="Genomic_DNA"/>
</dbReference>
<dbReference type="SUPFAM" id="SSF56801">
    <property type="entry name" value="Acetyl-CoA synthetase-like"/>
    <property type="match status" value="1"/>
</dbReference>
<protein>
    <submittedName>
        <fullName evidence="5">Class I adenylate-forming enzyme family protein</fullName>
    </submittedName>
</protein>
<gene>
    <name evidence="5" type="ORF">ACFQ14_05385</name>
</gene>
<reference evidence="6" key="1">
    <citation type="journal article" date="2019" name="Int. J. Syst. Evol. Microbiol.">
        <title>The Global Catalogue of Microorganisms (GCM) 10K type strain sequencing project: providing services to taxonomists for standard genome sequencing and annotation.</title>
        <authorList>
            <consortium name="The Broad Institute Genomics Platform"/>
            <consortium name="The Broad Institute Genome Sequencing Center for Infectious Disease"/>
            <person name="Wu L."/>
            <person name="Ma J."/>
        </authorList>
    </citation>
    <scope>NUCLEOTIDE SEQUENCE [LARGE SCALE GENOMIC DNA]</scope>
    <source>
        <strain evidence="6">CCUG 60023</strain>
    </source>
</reference>
<organism evidence="5 6">
    <name type="scientific">Pseudahrensia aquimaris</name>
    <dbReference type="NCBI Taxonomy" id="744461"/>
    <lineage>
        <taxon>Bacteria</taxon>
        <taxon>Pseudomonadati</taxon>
        <taxon>Pseudomonadota</taxon>
        <taxon>Alphaproteobacteria</taxon>
        <taxon>Hyphomicrobiales</taxon>
        <taxon>Ahrensiaceae</taxon>
        <taxon>Pseudahrensia</taxon>
    </lineage>
</organism>
<comment type="caution">
    <text evidence="5">The sequence shown here is derived from an EMBL/GenBank/DDBJ whole genome shotgun (WGS) entry which is preliminary data.</text>
</comment>
<dbReference type="InterPro" id="IPR020845">
    <property type="entry name" value="AMP-binding_CS"/>
</dbReference>
<dbReference type="Gene3D" id="3.40.50.12780">
    <property type="entry name" value="N-terminal domain of ligase-like"/>
    <property type="match status" value="1"/>
</dbReference>
<feature type="domain" description="AMP-dependent synthetase/ligase" evidence="3">
    <location>
        <begin position="19"/>
        <end position="367"/>
    </location>
</feature>